<reference evidence="4 5" key="1">
    <citation type="journal article" date="2015" name="Nature">
        <title>rRNA introns, odd ribosomes, and small enigmatic genomes across a large radiation of phyla.</title>
        <authorList>
            <person name="Brown C.T."/>
            <person name="Hug L.A."/>
            <person name="Thomas B.C."/>
            <person name="Sharon I."/>
            <person name="Castelle C.J."/>
            <person name="Singh A."/>
            <person name="Wilkins M.J."/>
            <person name="Williams K.H."/>
            <person name="Banfield J.F."/>
        </authorList>
    </citation>
    <scope>NUCLEOTIDE SEQUENCE [LARGE SCALE GENOMIC DNA]</scope>
</reference>
<gene>
    <name evidence="4" type="ORF">UW57_C0002G0005</name>
</gene>
<organism evidence="4 5">
    <name type="scientific">Candidatus Giovannonibacteria bacterium GW2011_GWA1_44_29</name>
    <dbReference type="NCBI Taxonomy" id="1618646"/>
    <lineage>
        <taxon>Bacteria</taxon>
        <taxon>Candidatus Giovannoniibacteriota</taxon>
    </lineage>
</organism>
<evidence type="ECO:0000256" key="1">
    <source>
        <dbReference type="ARBA" id="ARBA00008023"/>
    </source>
</evidence>
<dbReference type="AlphaFoldDB" id="A0A0G1IYM7"/>
<dbReference type="SUPFAM" id="SSF52972">
    <property type="entry name" value="ITPase-like"/>
    <property type="match status" value="1"/>
</dbReference>
<dbReference type="STRING" id="1618646.UW57_C0002G0005"/>
<dbReference type="InterPro" id="IPR029001">
    <property type="entry name" value="ITPase-like_fam"/>
</dbReference>
<dbReference type="CDD" id="cd00515">
    <property type="entry name" value="HAM1"/>
    <property type="match status" value="1"/>
</dbReference>
<name>A0A0G1IYM7_9BACT</name>
<dbReference type="NCBIfam" id="TIGR00042">
    <property type="entry name" value="RdgB/HAM1 family non-canonical purine NTP pyrophosphatase"/>
    <property type="match status" value="1"/>
</dbReference>
<keyword evidence="2 3" id="KW-0378">Hydrolase</keyword>
<dbReference type="PANTHER" id="PTHR11067:SF9">
    <property type="entry name" value="INOSINE TRIPHOSPHATE PYROPHOSPHATASE"/>
    <property type="match status" value="1"/>
</dbReference>
<sequence length="193" mass="21866">MQKPFSLITNMSLYFITGNKNKFEEVKAILGDVEQLDIDLPEIQDIDAKNIIRAKLLEALNYKEGKFIVEDTSLYLDCLKSLPGPLIKWFLKTIENNGLANMAEKLGNNRAEAKTIIGYAKNRDEIEFFEGSIFGKIVAQTGVSGFGWDPIFQPDGFDKTFAEMTTEEKNNVSMRKIALEKLKEFAAKEQNQL</sequence>
<dbReference type="Pfam" id="PF01725">
    <property type="entry name" value="Ham1p_like"/>
    <property type="match status" value="1"/>
</dbReference>
<dbReference type="GO" id="GO:0009143">
    <property type="term" value="P:nucleoside triphosphate catabolic process"/>
    <property type="evidence" value="ECO:0007669"/>
    <property type="project" value="InterPro"/>
</dbReference>
<evidence type="ECO:0000313" key="4">
    <source>
        <dbReference type="EMBL" id="KKT64125.1"/>
    </source>
</evidence>
<evidence type="ECO:0000256" key="3">
    <source>
        <dbReference type="RuleBase" id="RU003781"/>
    </source>
</evidence>
<proteinExistence type="inferred from homology"/>
<accession>A0A0G1IYM7</accession>
<comment type="similarity">
    <text evidence="1 3">Belongs to the HAM1 NTPase family.</text>
</comment>
<dbReference type="GO" id="GO:0005737">
    <property type="term" value="C:cytoplasm"/>
    <property type="evidence" value="ECO:0007669"/>
    <property type="project" value="TreeGrafter"/>
</dbReference>
<dbReference type="InterPro" id="IPR002637">
    <property type="entry name" value="RdgB/HAM1"/>
</dbReference>
<dbReference type="EMBL" id="LCIV01000002">
    <property type="protein sequence ID" value="KKT64125.1"/>
    <property type="molecule type" value="Genomic_DNA"/>
</dbReference>
<dbReference type="GO" id="GO:0047429">
    <property type="term" value="F:nucleoside triphosphate diphosphatase activity"/>
    <property type="evidence" value="ECO:0007669"/>
    <property type="project" value="InterPro"/>
</dbReference>
<evidence type="ECO:0000256" key="2">
    <source>
        <dbReference type="ARBA" id="ARBA00022801"/>
    </source>
</evidence>
<dbReference type="Gene3D" id="3.90.950.10">
    <property type="match status" value="1"/>
</dbReference>
<dbReference type="Proteomes" id="UP000034652">
    <property type="component" value="Unassembled WGS sequence"/>
</dbReference>
<protein>
    <submittedName>
        <fullName evidence="4">Ham1 family protein</fullName>
    </submittedName>
</protein>
<dbReference type="PANTHER" id="PTHR11067">
    <property type="entry name" value="INOSINE TRIPHOSPHATE PYROPHOSPHATASE/HAM1 PROTEIN"/>
    <property type="match status" value="1"/>
</dbReference>
<evidence type="ECO:0000313" key="5">
    <source>
        <dbReference type="Proteomes" id="UP000034652"/>
    </source>
</evidence>
<comment type="caution">
    <text evidence="4">The sequence shown here is derived from an EMBL/GenBank/DDBJ whole genome shotgun (WGS) entry which is preliminary data.</text>
</comment>